<feature type="region of interest" description="Disordered" evidence="1">
    <location>
        <begin position="41"/>
        <end position="60"/>
    </location>
</feature>
<dbReference type="Proteomes" id="UP000654947">
    <property type="component" value="Unassembled WGS sequence"/>
</dbReference>
<reference evidence="2 3" key="1">
    <citation type="journal article" date="2014" name="Int. J. Syst. Evol. Microbiol.">
        <title>Complete genome sequence of Corynebacterium casei LMG S-19264T (=DSM 44701T), isolated from a smear-ripened cheese.</title>
        <authorList>
            <consortium name="US DOE Joint Genome Institute (JGI-PGF)"/>
            <person name="Walter F."/>
            <person name="Albersmeier A."/>
            <person name="Kalinowski J."/>
            <person name="Ruckert C."/>
        </authorList>
    </citation>
    <scope>NUCLEOTIDE SEQUENCE [LARGE SCALE GENOMIC DNA]</scope>
    <source>
        <strain evidence="2 3">KCTC 19473</strain>
    </source>
</reference>
<protein>
    <submittedName>
        <fullName evidence="2">Uncharacterized protein</fullName>
    </submittedName>
</protein>
<organism evidence="2 3">
    <name type="scientific">Nocardiopsis kunsanensis</name>
    <dbReference type="NCBI Taxonomy" id="141693"/>
    <lineage>
        <taxon>Bacteria</taxon>
        <taxon>Bacillati</taxon>
        <taxon>Actinomycetota</taxon>
        <taxon>Actinomycetes</taxon>
        <taxon>Streptosporangiales</taxon>
        <taxon>Nocardiopsidaceae</taxon>
        <taxon>Nocardiopsis</taxon>
    </lineage>
</organism>
<dbReference type="EMBL" id="BMXL01000009">
    <property type="protein sequence ID" value="GHD25318.1"/>
    <property type="molecule type" value="Genomic_DNA"/>
</dbReference>
<gene>
    <name evidence="2" type="ORF">GCM10007147_22460</name>
</gene>
<feature type="compositionally biased region" description="Basic and acidic residues" evidence="1">
    <location>
        <begin position="43"/>
        <end position="54"/>
    </location>
</feature>
<evidence type="ECO:0000256" key="1">
    <source>
        <dbReference type="SAM" id="MobiDB-lite"/>
    </source>
</evidence>
<evidence type="ECO:0000313" key="3">
    <source>
        <dbReference type="Proteomes" id="UP000654947"/>
    </source>
</evidence>
<proteinExistence type="predicted"/>
<keyword evidence="3" id="KW-1185">Reference proteome</keyword>
<comment type="caution">
    <text evidence="2">The sequence shown here is derived from an EMBL/GenBank/DDBJ whole genome shotgun (WGS) entry which is preliminary data.</text>
</comment>
<evidence type="ECO:0000313" key="2">
    <source>
        <dbReference type="EMBL" id="GHD25318.1"/>
    </source>
</evidence>
<accession>A0A919CI55</accession>
<name>A0A919CI55_9ACTN</name>
<dbReference type="AlphaFoldDB" id="A0A919CI55"/>
<sequence>MTPTWDDIDTDALRETMRFSGALSEVEAVNLALRVYAARHRSRAEAERERERRSAQRHAC</sequence>